<evidence type="ECO:0000256" key="1">
    <source>
        <dbReference type="SAM" id="SignalP"/>
    </source>
</evidence>
<dbReference type="STRING" id="504798.SAMN05421871_101840"/>
<dbReference type="InterPro" id="IPR011050">
    <property type="entry name" value="Pectin_lyase_fold/virulence"/>
</dbReference>
<dbReference type="InterPro" id="IPR035986">
    <property type="entry name" value="PKD_dom_sf"/>
</dbReference>
<dbReference type="SUPFAM" id="SSF51126">
    <property type="entry name" value="Pectin lyase-like"/>
    <property type="match status" value="1"/>
</dbReference>
<evidence type="ECO:0000259" key="2">
    <source>
        <dbReference type="PROSITE" id="PS50093"/>
    </source>
</evidence>
<evidence type="ECO:0000313" key="3">
    <source>
        <dbReference type="EMBL" id="SDP74674.1"/>
    </source>
</evidence>
<dbReference type="SMART" id="SM00089">
    <property type="entry name" value="PKD"/>
    <property type="match status" value="2"/>
</dbReference>
<reference evidence="4" key="1">
    <citation type="submission" date="2016-10" db="EMBL/GenBank/DDBJ databases">
        <authorList>
            <person name="Varghese N."/>
            <person name="Submissions S."/>
        </authorList>
    </citation>
    <scope>NUCLEOTIDE SEQUENCE [LARGE SCALE GENOMIC DNA]</scope>
    <source>
        <strain evidence="4">IBRC-M 10655</strain>
    </source>
</reference>
<dbReference type="InterPro" id="IPR007742">
    <property type="entry name" value="NosD_dom"/>
</dbReference>
<dbReference type="InterPro" id="IPR006311">
    <property type="entry name" value="TAT_signal"/>
</dbReference>
<sequence length="916" mass="93499">MTTLSRRALAIACAVGAAVGPLAVRPAMAESSVLYVSNTSGCSDSGVGSSAQPFCTAQAAADVVEPGQTVKLDRSDIGRLTITRSGTEAAPIVFEGGFIRGAASDTVPALLIHGAHDIVVRGTETESSSDTQGLALRVARSSRVMLEALTVRTSWNTSTARGLLIDDGSSAVTLRRSSLWAKEKTLVVNGANDVTIAGNVTGDHGTGIELVNAPRVAIAGNTIKNACYRAIGVFGDATGTSIQNNIINGIATSGNTSCRPASTEVHGVVVDIAAAQGVITDYNIVYAWGKAYAWSGRTYPFSKDLHAVTGQAAHDFNNGPDTNTNWIDSANADAPGQLPTDRSGVRPVDQPQVANTGVGKVATQDRGATESTDRVTGSFAQSATKAPVGGQVRFEGSFTSSWNIPVTCDIDFGDGTLIEGACSATHAYTQPGTYTVRATASTDGGSVEHRSSTIQVVQAGGALMPTLTVTASNVMGVVLRADGGGTPWNIAKVEFQTGESTRTVEGTALHHRYYMPGTYTVRATVTDAGGNTATTAATEFTTVGSGLVPYGPTRLLDTRVGTGGTTGKIKPYSGIRLAVAGQGGIPAGVTAVAMNVAVTDPTTSGHIIAYPSGAARPLASTLNFVAGQTVPNMAILPVGPDGAVEFYNAAAGTVHLIADVTGYFARTAGVSGFESVVPSRVLDSRTGLGTPDGGAKPLPGGGTWTQDITIQNVPDSATAVLLNVAVTNPAASGHVTVFPAGGGKPLASNLNYVAGQTVSNAVLVPVGTGGAISYFSTTRTDLVVDVVGYATESNAYRKFFAPLTPTRVVDTRIGTGQSSAHALAPRSSEAFDLVPGSQIDIPEHAVANVTVVNPKAAGFLSAYPSGLTPPTASTLNFQPGAVVGNLAVVRDPVAFHNGSDGSLDLVVDLTGYLSYN</sequence>
<feature type="domain" description="PKD" evidence="2">
    <location>
        <begin position="405"/>
        <end position="463"/>
    </location>
</feature>
<protein>
    <submittedName>
        <fullName evidence="3">PKD domain-containing protein</fullName>
    </submittedName>
</protein>
<dbReference type="CDD" id="cd00146">
    <property type="entry name" value="PKD"/>
    <property type="match status" value="1"/>
</dbReference>
<proteinExistence type="predicted"/>
<keyword evidence="1" id="KW-0732">Signal</keyword>
<accession>A0A1H0V8K6</accession>
<name>A0A1H0V8K6_9PSEU</name>
<dbReference type="InterPro" id="IPR000601">
    <property type="entry name" value="PKD_dom"/>
</dbReference>
<evidence type="ECO:0000313" key="4">
    <source>
        <dbReference type="Proteomes" id="UP000199651"/>
    </source>
</evidence>
<dbReference type="PROSITE" id="PS50093">
    <property type="entry name" value="PKD"/>
    <property type="match status" value="2"/>
</dbReference>
<dbReference type="Proteomes" id="UP000199651">
    <property type="component" value="Unassembled WGS sequence"/>
</dbReference>
<dbReference type="Pfam" id="PF18911">
    <property type="entry name" value="PKD_4"/>
    <property type="match status" value="1"/>
</dbReference>
<dbReference type="InterPro" id="IPR012334">
    <property type="entry name" value="Pectin_lyas_fold"/>
</dbReference>
<dbReference type="InterPro" id="IPR013783">
    <property type="entry name" value="Ig-like_fold"/>
</dbReference>
<dbReference type="InterPro" id="IPR022409">
    <property type="entry name" value="PKD/Chitinase_dom"/>
</dbReference>
<dbReference type="Pfam" id="PF00801">
    <property type="entry name" value="PKD"/>
    <property type="match status" value="1"/>
</dbReference>
<dbReference type="PROSITE" id="PS51318">
    <property type="entry name" value="TAT"/>
    <property type="match status" value="1"/>
</dbReference>
<feature type="signal peptide" evidence="1">
    <location>
        <begin position="1"/>
        <end position="29"/>
    </location>
</feature>
<feature type="chain" id="PRO_5011747697" evidence="1">
    <location>
        <begin position="30"/>
        <end position="916"/>
    </location>
</feature>
<dbReference type="Gene3D" id="2.60.40.10">
    <property type="entry name" value="Immunoglobulins"/>
    <property type="match status" value="2"/>
</dbReference>
<dbReference type="SUPFAM" id="SSF49299">
    <property type="entry name" value="PKD domain"/>
    <property type="match status" value="2"/>
</dbReference>
<dbReference type="Pfam" id="PF05048">
    <property type="entry name" value="NosD"/>
    <property type="match status" value="1"/>
</dbReference>
<dbReference type="AlphaFoldDB" id="A0A1H0V8K6"/>
<dbReference type="GO" id="GO:0005975">
    <property type="term" value="P:carbohydrate metabolic process"/>
    <property type="evidence" value="ECO:0007669"/>
    <property type="project" value="UniProtKB-ARBA"/>
</dbReference>
<organism evidence="3 4">
    <name type="scientific">Actinokineospora alba</name>
    <dbReference type="NCBI Taxonomy" id="504798"/>
    <lineage>
        <taxon>Bacteria</taxon>
        <taxon>Bacillati</taxon>
        <taxon>Actinomycetota</taxon>
        <taxon>Actinomycetes</taxon>
        <taxon>Pseudonocardiales</taxon>
        <taxon>Pseudonocardiaceae</taxon>
        <taxon>Actinokineospora</taxon>
    </lineage>
</organism>
<feature type="domain" description="PKD" evidence="2">
    <location>
        <begin position="477"/>
        <end position="538"/>
    </location>
</feature>
<dbReference type="EMBL" id="FNJB01000013">
    <property type="protein sequence ID" value="SDP74674.1"/>
    <property type="molecule type" value="Genomic_DNA"/>
</dbReference>
<keyword evidence="4" id="KW-1185">Reference proteome</keyword>
<gene>
    <name evidence="3" type="ORF">SAMN05192558_11386</name>
</gene>
<dbReference type="Gene3D" id="2.160.20.10">
    <property type="entry name" value="Single-stranded right-handed beta-helix, Pectin lyase-like"/>
    <property type="match status" value="1"/>
</dbReference>